<dbReference type="eggNOG" id="KOG4248">
    <property type="taxonomic scope" value="Eukaryota"/>
</dbReference>
<feature type="region of interest" description="Disordered" evidence="1">
    <location>
        <begin position="355"/>
        <end position="381"/>
    </location>
</feature>
<proteinExistence type="predicted"/>
<feature type="region of interest" description="Disordered" evidence="1">
    <location>
        <begin position="813"/>
        <end position="1187"/>
    </location>
</feature>
<dbReference type="InterPro" id="IPR019956">
    <property type="entry name" value="Ubiquitin_dom"/>
</dbReference>
<dbReference type="SUPFAM" id="SSF54236">
    <property type="entry name" value="Ubiquitin-like"/>
    <property type="match status" value="1"/>
</dbReference>
<dbReference type="Pfam" id="PF00240">
    <property type="entry name" value="ubiquitin"/>
    <property type="match status" value="1"/>
</dbReference>
<dbReference type="PROSITE" id="PS50053">
    <property type="entry name" value="UBIQUITIN_2"/>
    <property type="match status" value="1"/>
</dbReference>
<feature type="compositionally biased region" description="Low complexity" evidence="1">
    <location>
        <begin position="1095"/>
        <end position="1127"/>
    </location>
</feature>
<dbReference type="PANTHER" id="PTHR15204:SF0">
    <property type="entry name" value="LARGE PROLINE-RICH PROTEIN BAG6"/>
    <property type="match status" value="1"/>
</dbReference>
<feature type="compositionally biased region" description="Basic and acidic residues" evidence="1">
    <location>
        <begin position="960"/>
        <end position="1000"/>
    </location>
</feature>
<dbReference type="InterPro" id="IPR029071">
    <property type="entry name" value="Ubiquitin-like_domsf"/>
</dbReference>
<dbReference type="STRING" id="574566.I0YYU1"/>
<sequence length="1369" mass="140240">MEAPASAAEEAANSSQPELIKIKVKTLGQASYDLEVESDALIKDVKSQLTQVSNISASHQRLVFRGRVLKDNQRLSAYNVVDASVVHLVTRPVDTSQQPPQPSQRDRLPNGGAGQFTANMMGAQGMGVPMDMNDFGSFIASMLHTMGIQGAVHVTHTTVPSDAAGTASPEQVAQAVAEQISQQARQQNAEAGGEAPVPLLSALRTYMQRLNAMYEGDASARFLNLPPIATGGTTVFNVHQYAAAAREFIGEWEGPDEVRQFIASSAEPSFSHWQTQADPSAEAQQTPTAPAAAQGEATEGQDGGSSQPAASAAQPTPAPAAERPSRLAEAAQAAEGAARASETAARAMQDVAAQAAAMAAQRDPRRNGMDNPFGDSDPLHPSLARLTEIAMHQLMRETARHLQAQAIPRIIQNRVDLQGPLQQERLFTNEELEGLAQALHAEGTLLLETARAVSAYLLAQRNNSPAPLLSATAYHLRPDGSAPANTVPAALSNRRLTQDRRNAIFLNGRPADAAGNAAGAGQAAGVGGRPPHTGTTARRGAFRGQVGGRGTANAGRGAGNAQQAPFVLSRGSMALPFQAIQAMMGGSAQIPIGGRMLRINEQTEDQGNTMSIQIDEGDAVTVSLEPLVQAFENVFSHIPGIEQLLGPLGPGAANAPPTAASPQGATSTGAAPSGSAAPAAAGSTAAGGAAAPTSLPAATSATPEQQGRDQSFSAHLPGIMQQVIPMFLSMMAATGQGGTPGTAGQAAGAAPNAQRGAQDGTQRFTLPPFIMGPDNEVLVDIQAIMQGGSAAAQEAMGPILDGLMFSMGQAGFPMAPASGGPQGDRGAPNDMPPQHPLQPESRRAQSAAADRAQGGRRRPGEHPLAEESDDDDDDDDDISGLMRDSDPELNLNGDSDEHSSQAESEPYSDYEEDDDDDEADDSDGDSDVPGLVDDEESSDGKDVDRSEGWQTAEEESEDEAERRGGSDHGRRVRSRRDSPSPKEDMAAQEERPDEVTKVQEKQAATTATAAPSAPPAPSNSIPVPAPHARAGPQSWPLSAEHFDDSVSPAASPSPSAPIGLLPLPQRPGPPPAVLGTGLALPQRGVRGRGRGRGGRSTTAGRGSSMPGQTASAAAGTASTAPPASSAPLDTNRAAGVEEISRQAGSRTAPGFPPEIDSLMSELFGGGAGRGAPAGGAPRSARGPGAGGLMDILQSPALQQMFGGGPGAPVSAAPVSGAPSAAPAGMGPGGLMGMVSQLAQSPAMQQMAEQLAGRMDAGGDQSAPSLGGRSPGARGEAAPPDFGSFLQQMLPMMLGGAPEAPSSESTGRALSGQATDSGDEFAALNALPPAEASHWRETILADRRAQADRPAAALSSTYLAGSRSARSAEG</sequence>
<feature type="compositionally biased region" description="Low complexity" evidence="1">
    <location>
        <begin position="1047"/>
        <end position="1063"/>
    </location>
</feature>
<evidence type="ECO:0000256" key="1">
    <source>
        <dbReference type="SAM" id="MobiDB-lite"/>
    </source>
</evidence>
<protein>
    <recommendedName>
        <fullName evidence="2">Ubiquitin-like domain-containing protein</fullName>
    </recommendedName>
</protein>
<reference evidence="3 4" key="1">
    <citation type="journal article" date="2012" name="Genome Biol.">
        <title>The genome of the polar eukaryotic microalga coccomyxa subellipsoidea reveals traits of cold adaptation.</title>
        <authorList>
            <person name="Blanc G."/>
            <person name="Agarkova I."/>
            <person name="Grimwood J."/>
            <person name="Kuo A."/>
            <person name="Brueggeman A."/>
            <person name="Dunigan D."/>
            <person name="Gurnon J."/>
            <person name="Ladunga I."/>
            <person name="Lindquist E."/>
            <person name="Lucas S."/>
            <person name="Pangilinan J."/>
            <person name="Proschold T."/>
            <person name="Salamov A."/>
            <person name="Schmutz J."/>
            <person name="Weeks D."/>
            <person name="Yamada T."/>
            <person name="Claverie J.M."/>
            <person name="Grigoriev I."/>
            <person name="Van Etten J."/>
            <person name="Lomsadze A."/>
            <person name="Borodovsky M."/>
        </authorList>
    </citation>
    <scope>NUCLEOTIDE SEQUENCE [LARGE SCALE GENOMIC DNA]</scope>
    <source>
        <strain evidence="3 4">C-169</strain>
    </source>
</reference>
<feature type="compositionally biased region" description="Acidic residues" evidence="1">
    <location>
        <begin position="866"/>
        <end position="878"/>
    </location>
</feature>
<dbReference type="RefSeq" id="XP_005648104.1">
    <property type="nucleotide sequence ID" value="XM_005648047.1"/>
</dbReference>
<dbReference type="Proteomes" id="UP000007264">
    <property type="component" value="Unassembled WGS sequence"/>
</dbReference>
<dbReference type="OrthoDB" id="498990at2759"/>
<feature type="compositionally biased region" description="Low complexity" evidence="1">
    <location>
        <begin position="742"/>
        <end position="758"/>
    </location>
</feature>
<feature type="compositionally biased region" description="Basic and acidic residues" evidence="1">
    <location>
        <begin position="1332"/>
        <end position="1346"/>
    </location>
</feature>
<dbReference type="EMBL" id="AGSI01000007">
    <property type="protein sequence ID" value="EIE23560.1"/>
    <property type="molecule type" value="Genomic_DNA"/>
</dbReference>
<feature type="compositionally biased region" description="Low complexity" evidence="1">
    <location>
        <begin position="281"/>
        <end position="342"/>
    </location>
</feature>
<feature type="compositionally biased region" description="Gly residues" evidence="1">
    <location>
        <begin position="1163"/>
        <end position="1173"/>
    </location>
</feature>
<dbReference type="SMART" id="SM00213">
    <property type="entry name" value="UBQ"/>
    <property type="match status" value="1"/>
</dbReference>
<dbReference type="GO" id="GO:0036503">
    <property type="term" value="P:ERAD pathway"/>
    <property type="evidence" value="ECO:0007669"/>
    <property type="project" value="TreeGrafter"/>
</dbReference>
<dbReference type="PRINTS" id="PR00348">
    <property type="entry name" value="UBIQUITIN"/>
</dbReference>
<feature type="compositionally biased region" description="Acidic residues" evidence="1">
    <location>
        <begin position="906"/>
        <end position="937"/>
    </location>
</feature>
<gene>
    <name evidence="3" type="ORF">COCSUDRAFT_65980</name>
</gene>
<organism evidence="3 4">
    <name type="scientific">Coccomyxa subellipsoidea (strain C-169)</name>
    <name type="common">Green microalga</name>
    <dbReference type="NCBI Taxonomy" id="574566"/>
    <lineage>
        <taxon>Eukaryota</taxon>
        <taxon>Viridiplantae</taxon>
        <taxon>Chlorophyta</taxon>
        <taxon>core chlorophytes</taxon>
        <taxon>Trebouxiophyceae</taxon>
        <taxon>Trebouxiophyceae incertae sedis</taxon>
        <taxon>Coccomyxaceae</taxon>
        <taxon>Coccomyxa</taxon>
        <taxon>Coccomyxa subellipsoidea</taxon>
    </lineage>
</organism>
<feature type="region of interest" description="Disordered" evidence="1">
    <location>
        <begin position="735"/>
        <end position="764"/>
    </location>
</feature>
<feature type="region of interest" description="Disordered" evidence="1">
    <location>
        <begin position="652"/>
        <end position="710"/>
    </location>
</feature>
<dbReference type="InterPro" id="IPR000626">
    <property type="entry name" value="Ubiquitin-like_dom"/>
</dbReference>
<comment type="caution">
    <text evidence="3">The sequence shown here is derived from an EMBL/GenBank/DDBJ whole genome shotgun (WGS) entry which is preliminary data.</text>
</comment>
<name>I0YYU1_COCSC</name>
<accession>I0YYU1</accession>
<feature type="region of interest" description="Disordered" evidence="1">
    <location>
        <begin position="515"/>
        <end position="559"/>
    </location>
</feature>
<feature type="region of interest" description="Disordered" evidence="1">
    <location>
        <begin position="1240"/>
        <end position="1369"/>
    </location>
</feature>
<dbReference type="GO" id="GO:0051787">
    <property type="term" value="F:misfolded protein binding"/>
    <property type="evidence" value="ECO:0007669"/>
    <property type="project" value="TreeGrafter"/>
</dbReference>
<feature type="compositionally biased region" description="Polar residues" evidence="1">
    <location>
        <begin position="269"/>
        <end position="278"/>
    </location>
</feature>
<keyword evidence="4" id="KW-1185">Reference proteome</keyword>
<dbReference type="PANTHER" id="PTHR15204">
    <property type="entry name" value="LARGE PROLINE-RICH PROTEIN BAG6"/>
    <property type="match status" value="1"/>
</dbReference>
<feature type="region of interest" description="Disordered" evidence="1">
    <location>
        <begin position="91"/>
        <end position="119"/>
    </location>
</feature>
<evidence type="ECO:0000259" key="2">
    <source>
        <dbReference type="PROSITE" id="PS50053"/>
    </source>
</evidence>
<dbReference type="GO" id="GO:0031593">
    <property type="term" value="F:polyubiquitin modification-dependent protein binding"/>
    <property type="evidence" value="ECO:0007669"/>
    <property type="project" value="TreeGrafter"/>
</dbReference>
<feature type="compositionally biased region" description="Polar residues" evidence="1">
    <location>
        <begin position="1301"/>
        <end position="1315"/>
    </location>
</feature>
<evidence type="ECO:0000313" key="4">
    <source>
        <dbReference type="Proteomes" id="UP000007264"/>
    </source>
</evidence>
<dbReference type="GeneID" id="17041552"/>
<feature type="domain" description="Ubiquitin-like" evidence="2">
    <location>
        <begin position="20"/>
        <end position="91"/>
    </location>
</feature>
<feature type="region of interest" description="Disordered" evidence="1">
    <location>
        <begin position="269"/>
        <end position="342"/>
    </location>
</feature>
<evidence type="ECO:0000313" key="3">
    <source>
        <dbReference type="EMBL" id="EIE23560.1"/>
    </source>
</evidence>
<dbReference type="Gene3D" id="3.10.20.90">
    <property type="entry name" value="Phosphatidylinositol 3-kinase Catalytic Subunit, Chain A, domain 1"/>
    <property type="match status" value="1"/>
</dbReference>
<feature type="compositionally biased region" description="Low complexity" evidence="1">
    <location>
        <begin position="652"/>
        <end position="703"/>
    </location>
</feature>
<feature type="compositionally biased region" description="Basic and acidic residues" evidence="1">
    <location>
        <begin position="938"/>
        <end position="947"/>
    </location>
</feature>
<dbReference type="KEGG" id="csl:COCSUDRAFT_65980"/>
<dbReference type="GO" id="GO:0071818">
    <property type="term" value="C:BAT3 complex"/>
    <property type="evidence" value="ECO:0007669"/>
    <property type="project" value="TreeGrafter"/>
</dbReference>